<dbReference type="GO" id="GO:0035725">
    <property type="term" value="P:sodium ion transmembrane transport"/>
    <property type="evidence" value="ECO:0000318"/>
    <property type="project" value="GO_Central"/>
</dbReference>
<keyword evidence="10 11" id="KW-0407">Ion channel</keyword>
<keyword evidence="4 11" id="KW-0812">Transmembrane</keyword>
<evidence type="ECO:0000313" key="14">
    <source>
        <dbReference type="EnsemblMetazoa" id="HelroP165877"/>
    </source>
</evidence>
<keyword evidence="3 11" id="KW-0894">Sodium channel</keyword>
<keyword evidence="6" id="KW-0915">Sodium</keyword>
<feature type="transmembrane region" description="Helical" evidence="12">
    <location>
        <begin position="570"/>
        <end position="592"/>
    </location>
</feature>
<dbReference type="CTD" id="20201242"/>
<keyword evidence="15" id="KW-1185">Reference proteome</keyword>
<evidence type="ECO:0000256" key="10">
    <source>
        <dbReference type="ARBA" id="ARBA00023303"/>
    </source>
</evidence>
<dbReference type="GeneID" id="20201242"/>
<keyword evidence="9 11" id="KW-0739">Sodium transport</keyword>
<dbReference type="PANTHER" id="PTHR11690:SF248">
    <property type="entry name" value="PICKPOCKET 17, ISOFORM A"/>
    <property type="match status" value="1"/>
</dbReference>
<gene>
    <name evidence="14" type="primary">20201242</name>
    <name evidence="13" type="ORF">HELRODRAFT_165877</name>
</gene>
<evidence type="ECO:0000313" key="15">
    <source>
        <dbReference type="Proteomes" id="UP000015101"/>
    </source>
</evidence>
<dbReference type="Pfam" id="PF00858">
    <property type="entry name" value="ASC"/>
    <property type="match status" value="2"/>
</dbReference>
<evidence type="ECO:0000256" key="8">
    <source>
        <dbReference type="ARBA" id="ARBA00023136"/>
    </source>
</evidence>
<evidence type="ECO:0000256" key="3">
    <source>
        <dbReference type="ARBA" id="ARBA00022461"/>
    </source>
</evidence>
<evidence type="ECO:0000256" key="1">
    <source>
        <dbReference type="ARBA" id="ARBA00004141"/>
    </source>
</evidence>
<reference evidence="15" key="1">
    <citation type="submission" date="2012-12" db="EMBL/GenBank/DDBJ databases">
        <authorList>
            <person name="Hellsten U."/>
            <person name="Grimwood J."/>
            <person name="Chapman J.A."/>
            <person name="Shapiro H."/>
            <person name="Aerts A."/>
            <person name="Otillar R.P."/>
            <person name="Terry A.Y."/>
            <person name="Boore J.L."/>
            <person name="Simakov O."/>
            <person name="Marletaz F."/>
            <person name="Cho S.-J."/>
            <person name="Edsinger-Gonzales E."/>
            <person name="Havlak P."/>
            <person name="Kuo D.-H."/>
            <person name="Larsson T."/>
            <person name="Lv J."/>
            <person name="Arendt D."/>
            <person name="Savage R."/>
            <person name="Osoegawa K."/>
            <person name="de Jong P."/>
            <person name="Lindberg D.R."/>
            <person name="Seaver E.C."/>
            <person name="Weisblat D.A."/>
            <person name="Putnam N.H."/>
            <person name="Grigoriev I.V."/>
            <person name="Rokhsar D.S."/>
        </authorList>
    </citation>
    <scope>NUCLEOTIDE SEQUENCE</scope>
</reference>
<dbReference type="EMBL" id="AMQM01002192">
    <property type="status" value="NOT_ANNOTATED_CDS"/>
    <property type="molecule type" value="Genomic_DNA"/>
</dbReference>
<evidence type="ECO:0000256" key="4">
    <source>
        <dbReference type="ARBA" id="ARBA00022692"/>
    </source>
</evidence>
<dbReference type="HOGENOM" id="CLU_020415_2_0_1"/>
<evidence type="ECO:0000256" key="12">
    <source>
        <dbReference type="SAM" id="Phobius"/>
    </source>
</evidence>
<evidence type="ECO:0000256" key="7">
    <source>
        <dbReference type="ARBA" id="ARBA00023065"/>
    </source>
</evidence>
<dbReference type="Proteomes" id="UP000015101">
    <property type="component" value="Unassembled WGS sequence"/>
</dbReference>
<evidence type="ECO:0000256" key="2">
    <source>
        <dbReference type="ARBA" id="ARBA00022448"/>
    </source>
</evidence>
<dbReference type="InterPro" id="IPR001873">
    <property type="entry name" value="ENaC"/>
</dbReference>
<keyword evidence="8 12" id="KW-0472">Membrane</keyword>
<keyword evidence="2 11" id="KW-0813">Transport</keyword>
<evidence type="ECO:0000256" key="5">
    <source>
        <dbReference type="ARBA" id="ARBA00022989"/>
    </source>
</evidence>
<name>T1EXE2_HELRO</name>
<sequence length="634" mass="72493">MGDNLKSEIIKYGENTSVRGLSKYFKSKDVFLKLLWLGLLLGSTSYMSYRLYLLFSDYLEYPVSTEYGEKVVWFKLFLENDSGYGLKNVYYLFTLFLIIKVLSICDIVFKLNSEIFVLNFDFQIGQSISFPDITLCNLDVFAEGEPKEISVKDYLENLENFKKRFQAILNNKTAIQWNEQHIDMKINGSSSIKLREVDEAFEEMTSLAGYIINLNRSRPQSVDCPHFVVDCNFFGTNWFETKDKCSVSSFARVWNANYYTCYTLKTSKLNVNSSTNIRGLNVLLNVGPPNSIQVPYRSSLTSSQGRGVQVSVHSPGTPPDLKRGFNVAPGTENIVEIIQTNRNRLKLPYNKLGCTEDVTLFSSSSVKYTPDVCIDYCQQNLVKSMFKCFTHQLNVPEKKIEKTPLCGNLSAFMNANMSMTDDDIFFNSILRLSGSLLWSQLDKVYTKLIKYDESTEICSDNCLLPCKETVYQTFITSAAWPQPSVQFDIFKKYYINGGCMDNVKIKNRYINYFNKLSNNTKKEMFSSNLTQMQESLLVLKFMMKQNFPYFQSDNPAYTDDMMIGSVGGMLSLWLGITVASGVEVIELIYLLFKRCWEKKMQNKNTTNVTETTNGKGDHVIDEDFPSIATTSTKL</sequence>
<dbReference type="InParanoid" id="T1EXE2"/>
<dbReference type="PANTHER" id="PTHR11690">
    <property type="entry name" value="AMILORIDE-SENSITIVE SODIUM CHANNEL-RELATED"/>
    <property type="match status" value="1"/>
</dbReference>
<reference evidence="13 15" key="2">
    <citation type="journal article" date="2013" name="Nature">
        <title>Insights into bilaterian evolution from three spiralian genomes.</title>
        <authorList>
            <person name="Simakov O."/>
            <person name="Marletaz F."/>
            <person name="Cho S.J."/>
            <person name="Edsinger-Gonzales E."/>
            <person name="Havlak P."/>
            <person name="Hellsten U."/>
            <person name="Kuo D.H."/>
            <person name="Larsson T."/>
            <person name="Lv J."/>
            <person name="Arendt D."/>
            <person name="Savage R."/>
            <person name="Osoegawa K."/>
            <person name="de Jong P."/>
            <person name="Grimwood J."/>
            <person name="Chapman J.A."/>
            <person name="Shapiro H."/>
            <person name="Aerts A."/>
            <person name="Otillar R.P."/>
            <person name="Terry A.Y."/>
            <person name="Boore J.L."/>
            <person name="Grigoriev I.V."/>
            <person name="Lindberg D.R."/>
            <person name="Seaver E.C."/>
            <person name="Weisblat D.A."/>
            <person name="Putnam N.H."/>
            <person name="Rokhsar D.S."/>
        </authorList>
    </citation>
    <scope>NUCLEOTIDE SEQUENCE</scope>
</reference>
<dbReference type="RefSeq" id="XP_009030598.1">
    <property type="nucleotide sequence ID" value="XM_009032350.1"/>
</dbReference>
<comment type="similarity">
    <text evidence="11">Belongs to the amiloride-sensitive sodium channel (TC 1.A.6) family.</text>
</comment>
<evidence type="ECO:0000256" key="9">
    <source>
        <dbReference type="ARBA" id="ARBA00023201"/>
    </source>
</evidence>
<dbReference type="Gene3D" id="2.60.470.10">
    <property type="entry name" value="Acid-sensing ion channels like domains"/>
    <property type="match status" value="1"/>
</dbReference>
<reference evidence="14" key="3">
    <citation type="submission" date="2015-06" db="UniProtKB">
        <authorList>
            <consortium name="EnsemblMetazoa"/>
        </authorList>
    </citation>
    <scope>IDENTIFICATION</scope>
</reference>
<evidence type="ECO:0000256" key="11">
    <source>
        <dbReference type="RuleBase" id="RU000679"/>
    </source>
</evidence>
<dbReference type="GO" id="GO:0005886">
    <property type="term" value="C:plasma membrane"/>
    <property type="evidence" value="ECO:0000318"/>
    <property type="project" value="GO_Central"/>
</dbReference>
<dbReference type="GO" id="GO:0015280">
    <property type="term" value="F:ligand-gated sodium channel activity"/>
    <property type="evidence" value="ECO:0000318"/>
    <property type="project" value="GO_Central"/>
</dbReference>
<dbReference type="EMBL" id="KB097700">
    <property type="protein sequence ID" value="ESN91797.1"/>
    <property type="molecule type" value="Genomic_DNA"/>
</dbReference>
<keyword evidence="5 12" id="KW-1133">Transmembrane helix</keyword>
<proteinExistence type="inferred from homology"/>
<dbReference type="KEGG" id="hro:HELRODRAFT_165877"/>
<protein>
    <submittedName>
        <fullName evidence="13 14">Uncharacterized protein</fullName>
    </submittedName>
</protein>
<dbReference type="AlphaFoldDB" id="T1EXE2"/>
<evidence type="ECO:0000256" key="6">
    <source>
        <dbReference type="ARBA" id="ARBA00023053"/>
    </source>
</evidence>
<evidence type="ECO:0000313" key="13">
    <source>
        <dbReference type="EMBL" id="ESN91797.1"/>
    </source>
</evidence>
<accession>T1EXE2</accession>
<keyword evidence="7 11" id="KW-0406">Ion transport</keyword>
<organism evidence="14 15">
    <name type="scientific">Helobdella robusta</name>
    <name type="common">Californian leech</name>
    <dbReference type="NCBI Taxonomy" id="6412"/>
    <lineage>
        <taxon>Eukaryota</taxon>
        <taxon>Metazoa</taxon>
        <taxon>Spiralia</taxon>
        <taxon>Lophotrochozoa</taxon>
        <taxon>Annelida</taxon>
        <taxon>Clitellata</taxon>
        <taxon>Hirudinea</taxon>
        <taxon>Rhynchobdellida</taxon>
        <taxon>Glossiphoniidae</taxon>
        <taxon>Helobdella</taxon>
    </lineage>
</organism>
<dbReference type="Gene3D" id="1.10.287.770">
    <property type="entry name" value="YojJ-like"/>
    <property type="match status" value="1"/>
</dbReference>
<dbReference type="EnsemblMetazoa" id="HelroT165877">
    <property type="protein sequence ID" value="HelroP165877"/>
    <property type="gene ID" value="HelroG165877"/>
</dbReference>
<comment type="subcellular location">
    <subcellularLocation>
        <location evidence="1">Membrane</location>
        <topology evidence="1">Multi-pass membrane protein</topology>
    </subcellularLocation>
</comment>
<dbReference type="eggNOG" id="KOG4294">
    <property type="taxonomic scope" value="Eukaryota"/>
</dbReference>